<dbReference type="InterPro" id="IPR039425">
    <property type="entry name" value="RNA_pol_sigma-70-like"/>
</dbReference>
<keyword evidence="2" id="KW-0805">Transcription regulation</keyword>
<name>A0ABS2FV52_9FIRM</name>
<dbReference type="InterPro" id="IPR013325">
    <property type="entry name" value="RNA_pol_sigma_r2"/>
</dbReference>
<dbReference type="SUPFAM" id="SSF88659">
    <property type="entry name" value="Sigma3 and sigma4 domains of RNA polymerase sigma factors"/>
    <property type="match status" value="1"/>
</dbReference>
<comment type="similarity">
    <text evidence="1">Belongs to the sigma-70 factor family. ECF subfamily.</text>
</comment>
<dbReference type="InterPro" id="IPR013324">
    <property type="entry name" value="RNA_pol_sigma_r3/r4-like"/>
</dbReference>
<evidence type="ECO:0000256" key="3">
    <source>
        <dbReference type="ARBA" id="ARBA00023082"/>
    </source>
</evidence>
<evidence type="ECO:0000256" key="1">
    <source>
        <dbReference type="ARBA" id="ARBA00010641"/>
    </source>
</evidence>
<feature type="domain" description="RNA polymerase sigma-70 region 2" evidence="6">
    <location>
        <begin position="41"/>
        <end position="109"/>
    </location>
</feature>
<evidence type="ECO:0000259" key="6">
    <source>
        <dbReference type="Pfam" id="PF04542"/>
    </source>
</evidence>
<evidence type="ECO:0000259" key="7">
    <source>
        <dbReference type="Pfam" id="PF08281"/>
    </source>
</evidence>
<dbReference type="NCBIfam" id="TIGR02937">
    <property type="entry name" value="sigma70-ECF"/>
    <property type="match status" value="1"/>
</dbReference>
<dbReference type="EMBL" id="JACSNX010000011">
    <property type="protein sequence ID" value="MBM6851464.1"/>
    <property type="molecule type" value="Genomic_DNA"/>
</dbReference>
<evidence type="ECO:0000256" key="4">
    <source>
        <dbReference type="ARBA" id="ARBA00023163"/>
    </source>
</evidence>
<dbReference type="RefSeq" id="WP_204804294.1">
    <property type="nucleotide sequence ID" value="NZ_JACSNX010000011.1"/>
</dbReference>
<dbReference type="Pfam" id="PF08281">
    <property type="entry name" value="Sigma70_r4_2"/>
    <property type="match status" value="1"/>
</dbReference>
<keyword evidence="4" id="KW-0804">Transcription</keyword>
<dbReference type="Gene3D" id="1.10.10.10">
    <property type="entry name" value="Winged helix-like DNA-binding domain superfamily/Winged helix DNA-binding domain"/>
    <property type="match status" value="1"/>
</dbReference>
<evidence type="ECO:0000313" key="8">
    <source>
        <dbReference type="EMBL" id="MBM6851464.1"/>
    </source>
</evidence>
<feature type="compositionally biased region" description="Acidic residues" evidence="5">
    <location>
        <begin position="327"/>
        <end position="340"/>
    </location>
</feature>
<feature type="compositionally biased region" description="Basic and acidic residues" evidence="5">
    <location>
        <begin position="530"/>
        <end position="541"/>
    </location>
</feature>
<dbReference type="CDD" id="cd06171">
    <property type="entry name" value="Sigma70_r4"/>
    <property type="match status" value="1"/>
</dbReference>
<gene>
    <name evidence="8" type="ORF">H9X91_08455</name>
</gene>
<evidence type="ECO:0000256" key="5">
    <source>
        <dbReference type="SAM" id="MobiDB-lite"/>
    </source>
</evidence>
<dbReference type="PANTHER" id="PTHR43133:SF51">
    <property type="entry name" value="RNA POLYMERASE SIGMA FACTOR"/>
    <property type="match status" value="1"/>
</dbReference>
<dbReference type="InterPro" id="IPR013249">
    <property type="entry name" value="RNA_pol_sigma70_r4_t2"/>
</dbReference>
<feature type="domain" description="RNA polymerase sigma factor 70 region 4 type 2" evidence="7">
    <location>
        <begin position="150"/>
        <end position="202"/>
    </location>
</feature>
<feature type="region of interest" description="Disordered" evidence="5">
    <location>
        <begin position="322"/>
        <end position="349"/>
    </location>
</feature>
<sequence>MESAQVCPFCGSPVSAPSQAEDWSRCIALAKQGDQDAMASLYEKTYSQAFYTIKSMIKDEDAVFDILQDTYIKAFTHLGTFTFYGDSKFPSWVRQIAANTARDYLKRKRPALFTELVPEDDADAPVEERFVDSSSENQPDMVLDQAEAARLIREIIDSLPEDQRAVIGMYYYQEMPVRDIAETLGTSESAVKSRLLYGRRKIEAKVRDLEKRGTKLYGLSPLPFLLWLLRGQEAQAVHLPSQRVLQCVLAQTAQTAAAATSGSAFAAGASNTAAAGGTAATSTGAAASGLGIVKLGLIGLASVAVIGAGAWGIHHLQEQTAANTTAMEDESGTAENETESAQDPQAPDSDDAAIALYGEIISSAPDYTYTTSDSASTGHYRYSIFDLQNGDPVPTLLLAQETDTGNWYVRFFQYDPETDSVFQPEESLEEGSSGGGYHAGLAREADGNGVRLTETYGGSGDTEITRITLADGTLVREPQWSGKFTEVPEELGLTEIKWTEVSFHSSGQSETVGGGGKSEIEAEPVSPPDSESRGNSAEDGRIVFTGTVGTYSYEEVIDLQGCPDPNAPWTDSSQTFHLIVLDTPQEMELQSGDPLGSPRSGMVRLISVAYAEGLEQYDGQHLTFSIDPSNTYWPSDTSMPVGQPATRDVHVVG</sequence>
<dbReference type="InterPro" id="IPR007627">
    <property type="entry name" value="RNA_pol_sigma70_r2"/>
</dbReference>
<dbReference type="Gene3D" id="1.10.1740.10">
    <property type="match status" value="1"/>
</dbReference>
<protein>
    <submittedName>
        <fullName evidence="8">Sigma-70 family RNA polymerase sigma factor</fullName>
    </submittedName>
</protein>
<keyword evidence="3" id="KW-0731">Sigma factor</keyword>
<reference evidence="8 9" key="1">
    <citation type="journal article" date="2021" name="Sci. Rep.">
        <title>The distribution of antibiotic resistance genes in chicken gut microbiota commensals.</title>
        <authorList>
            <person name="Juricova H."/>
            <person name="Matiasovicova J."/>
            <person name="Kubasova T."/>
            <person name="Cejkova D."/>
            <person name="Rychlik I."/>
        </authorList>
    </citation>
    <scope>NUCLEOTIDE SEQUENCE [LARGE SCALE GENOMIC DNA]</scope>
    <source>
        <strain evidence="8 9">An411</strain>
    </source>
</reference>
<dbReference type="InterPro" id="IPR036388">
    <property type="entry name" value="WH-like_DNA-bd_sf"/>
</dbReference>
<dbReference type="Pfam" id="PF04542">
    <property type="entry name" value="Sigma70_r2"/>
    <property type="match status" value="1"/>
</dbReference>
<accession>A0ABS2FV52</accession>
<organism evidence="8 9">
    <name type="scientific">Oscillibacter valericigenes</name>
    <dbReference type="NCBI Taxonomy" id="351091"/>
    <lineage>
        <taxon>Bacteria</taxon>
        <taxon>Bacillati</taxon>
        <taxon>Bacillota</taxon>
        <taxon>Clostridia</taxon>
        <taxon>Eubacteriales</taxon>
        <taxon>Oscillospiraceae</taxon>
        <taxon>Oscillibacter</taxon>
    </lineage>
</organism>
<feature type="compositionally biased region" description="Polar residues" evidence="5">
    <location>
        <begin position="502"/>
        <end position="511"/>
    </location>
</feature>
<feature type="region of interest" description="Disordered" evidence="5">
    <location>
        <begin position="502"/>
        <end position="541"/>
    </location>
</feature>
<dbReference type="SUPFAM" id="SSF88946">
    <property type="entry name" value="Sigma2 domain of RNA polymerase sigma factors"/>
    <property type="match status" value="1"/>
</dbReference>
<keyword evidence="9" id="KW-1185">Reference proteome</keyword>
<dbReference type="PANTHER" id="PTHR43133">
    <property type="entry name" value="RNA POLYMERASE ECF-TYPE SIGMA FACTO"/>
    <property type="match status" value="1"/>
</dbReference>
<dbReference type="Proteomes" id="UP000719500">
    <property type="component" value="Unassembled WGS sequence"/>
</dbReference>
<evidence type="ECO:0000313" key="9">
    <source>
        <dbReference type="Proteomes" id="UP000719500"/>
    </source>
</evidence>
<dbReference type="InterPro" id="IPR014284">
    <property type="entry name" value="RNA_pol_sigma-70_dom"/>
</dbReference>
<evidence type="ECO:0000256" key="2">
    <source>
        <dbReference type="ARBA" id="ARBA00023015"/>
    </source>
</evidence>
<comment type="caution">
    <text evidence="8">The sequence shown here is derived from an EMBL/GenBank/DDBJ whole genome shotgun (WGS) entry which is preliminary data.</text>
</comment>
<proteinExistence type="inferred from homology"/>